<feature type="non-terminal residue" evidence="8">
    <location>
        <position position="134"/>
    </location>
</feature>
<keyword evidence="9" id="KW-1185">Reference proteome</keyword>
<comment type="subcellular location">
    <subcellularLocation>
        <location evidence="1">Nucleus</location>
    </subcellularLocation>
</comment>
<keyword evidence="3" id="KW-0804">Transcription</keyword>
<evidence type="ECO:0000256" key="4">
    <source>
        <dbReference type="ARBA" id="ARBA00023242"/>
    </source>
</evidence>
<keyword evidence="4" id="KW-0539">Nucleus</keyword>
<dbReference type="InterPro" id="IPR009072">
    <property type="entry name" value="Histone-fold"/>
</dbReference>
<dbReference type="GO" id="GO:0046982">
    <property type="term" value="F:protein heterodimerization activity"/>
    <property type="evidence" value="ECO:0007669"/>
    <property type="project" value="InterPro"/>
</dbReference>
<evidence type="ECO:0000256" key="3">
    <source>
        <dbReference type="ARBA" id="ARBA00023163"/>
    </source>
</evidence>
<accession>A0A6A6V952</accession>
<dbReference type="SUPFAM" id="SSF47113">
    <property type="entry name" value="Histone-fold"/>
    <property type="match status" value="1"/>
</dbReference>
<evidence type="ECO:0000256" key="1">
    <source>
        <dbReference type="ARBA" id="ARBA00004123"/>
    </source>
</evidence>
<feature type="region of interest" description="Disordered" evidence="7">
    <location>
        <begin position="29"/>
        <end position="53"/>
    </location>
</feature>
<sequence length="134" mass="15358">MTEPRIRQRQKGQQFPAKDLSQILHAFGDTHTDPFLAPPPSTTTTPSQLHPPFTSALPTTISTLDEIITDFIIETCHEAASIAAYSRRQKIKLDDFKFMLRRDGKKLGRVSEMMEKDRELKRQRQTFDTKEGVV</sequence>
<dbReference type="GO" id="GO:0005669">
    <property type="term" value="C:transcription factor TFIID complex"/>
    <property type="evidence" value="ECO:0007669"/>
    <property type="project" value="TreeGrafter"/>
</dbReference>
<evidence type="ECO:0000256" key="5">
    <source>
        <dbReference type="ARBA" id="ARBA00038392"/>
    </source>
</evidence>
<dbReference type="AlphaFoldDB" id="A0A6A6V952"/>
<dbReference type="OrthoDB" id="10266074at2759"/>
<dbReference type="InterPro" id="IPR003195">
    <property type="entry name" value="TFIID_TAF13"/>
</dbReference>
<gene>
    <name evidence="8" type="ORF">M011DRAFT_377607</name>
</gene>
<dbReference type="EMBL" id="MU006581">
    <property type="protein sequence ID" value="KAF2745677.1"/>
    <property type="molecule type" value="Genomic_DNA"/>
</dbReference>
<dbReference type="Pfam" id="PF02269">
    <property type="entry name" value="TFIID-18kDa"/>
    <property type="match status" value="1"/>
</dbReference>
<dbReference type="GO" id="GO:0051123">
    <property type="term" value="P:RNA polymerase II preinitiation complex assembly"/>
    <property type="evidence" value="ECO:0007669"/>
    <property type="project" value="TreeGrafter"/>
</dbReference>
<organism evidence="8 9">
    <name type="scientific">Sporormia fimetaria CBS 119925</name>
    <dbReference type="NCBI Taxonomy" id="1340428"/>
    <lineage>
        <taxon>Eukaryota</taxon>
        <taxon>Fungi</taxon>
        <taxon>Dikarya</taxon>
        <taxon>Ascomycota</taxon>
        <taxon>Pezizomycotina</taxon>
        <taxon>Dothideomycetes</taxon>
        <taxon>Pleosporomycetidae</taxon>
        <taxon>Pleosporales</taxon>
        <taxon>Sporormiaceae</taxon>
        <taxon>Sporormia</taxon>
    </lineage>
</organism>
<evidence type="ECO:0000256" key="7">
    <source>
        <dbReference type="SAM" id="MobiDB-lite"/>
    </source>
</evidence>
<keyword evidence="2" id="KW-0805">Transcription regulation</keyword>
<evidence type="ECO:0000313" key="9">
    <source>
        <dbReference type="Proteomes" id="UP000799440"/>
    </source>
</evidence>
<evidence type="ECO:0000256" key="2">
    <source>
        <dbReference type="ARBA" id="ARBA00023015"/>
    </source>
</evidence>
<reference evidence="8" key="1">
    <citation type="journal article" date="2020" name="Stud. Mycol.">
        <title>101 Dothideomycetes genomes: a test case for predicting lifestyles and emergence of pathogens.</title>
        <authorList>
            <person name="Haridas S."/>
            <person name="Albert R."/>
            <person name="Binder M."/>
            <person name="Bloem J."/>
            <person name="Labutti K."/>
            <person name="Salamov A."/>
            <person name="Andreopoulos B."/>
            <person name="Baker S."/>
            <person name="Barry K."/>
            <person name="Bills G."/>
            <person name="Bluhm B."/>
            <person name="Cannon C."/>
            <person name="Castanera R."/>
            <person name="Culley D."/>
            <person name="Daum C."/>
            <person name="Ezra D."/>
            <person name="Gonzalez J."/>
            <person name="Henrissat B."/>
            <person name="Kuo A."/>
            <person name="Liang C."/>
            <person name="Lipzen A."/>
            <person name="Lutzoni F."/>
            <person name="Magnuson J."/>
            <person name="Mondo S."/>
            <person name="Nolan M."/>
            <person name="Ohm R."/>
            <person name="Pangilinan J."/>
            <person name="Park H.-J."/>
            <person name="Ramirez L."/>
            <person name="Alfaro M."/>
            <person name="Sun H."/>
            <person name="Tritt A."/>
            <person name="Yoshinaga Y."/>
            <person name="Zwiers L.-H."/>
            <person name="Turgeon B."/>
            <person name="Goodwin S."/>
            <person name="Spatafora J."/>
            <person name="Crous P."/>
            <person name="Grigoriev I."/>
        </authorList>
    </citation>
    <scope>NUCLEOTIDE SEQUENCE</scope>
    <source>
        <strain evidence="8">CBS 119925</strain>
    </source>
</reference>
<comment type="similarity">
    <text evidence="5">Belongs to the TAF13 family.</text>
</comment>
<name>A0A6A6V952_9PLEO</name>
<protein>
    <recommendedName>
        <fullName evidence="6">Transcription initiation factor TFIID subunit 13</fullName>
    </recommendedName>
</protein>
<dbReference type="Proteomes" id="UP000799440">
    <property type="component" value="Unassembled WGS sequence"/>
</dbReference>
<proteinExistence type="inferred from homology"/>
<dbReference type="Gene3D" id="1.10.20.10">
    <property type="entry name" value="Histone, subunit A"/>
    <property type="match status" value="1"/>
</dbReference>
<evidence type="ECO:0000313" key="8">
    <source>
        <dbReference type="EMBL" id="KAF2745677.1"/>
    </source>
</evidence>
<dbReference type="PANTHER" id="PTHR11380:SF5">
    <property type="entry name" value="TRANSCRIPTION INITIATION FACTOR TFIID SUBUNIT 13"/>
    <property type="match status" value="1"/>
</dbReference>
<evidence type="ECO:0000256" key="6">
    <source>
        <dbReference type="ARBA" id="ARBA00040136"/>
    </source>
</evidence>
<dbReference type="PANTHER" id="PTHR11380">
    <property type="entry name" value="TRANSCRIPTION INITIATION FACTOR TFIID/SUPT3-RELATED"/>
    <property type="match status" value="1"/>
</dbReference>